<dbReference type="Pfam" id="PF00990">
    <property type="entry name" value="GGDEF"/>
    <property type="match status" value="1"/>
</dbReference>
<dbReference type="InterPro" id="IPR050706">
    <property type="entry name" value="Cyclic-di-GMP_PDE-like"/>
</dbReference>
<name>A0ABP3WSM1_9ALTE</name>
<dbReference type="InterPro" id="IPR043128">
    <property type="entry name" value="Rev_trsase/Diguanyl_cyclase"/>
</dbReference>
<dbReference type="SUPFAM" id="SSF55073">
    <property type="entry name" value="Nucleotide cyclase"/>
    <property type="match status" value="1"/>
</dbReference>
<dbReference type="RefSeq" id="WP_343858778.1">
    <property type="nucleotide sequence ID" value="NZ_BAAAFD010000004.1"/>
</dbReference>
<dbReference type="SMART" id="SM00267">
    <property type="entry name" value="GGDEF"/>
    <property type="match status" value="1"/>
</dbReference>
<dbReference type="InterPro" id="IPR001633">
    <property type="entry name" value="EAL_dom"/>
</dbReference>
<comment type="caution">
    <text evidence="4">The sequence shown here is derived from an EMBL/GenBank/DDBJ whole genome shotgun (WGS) entry which is preliminary data.</text>
</comment>
<dbReference type="InterPro" id="IPR029787">
    <property type="entry name" value="Nucleotide_cyclase"/>
</dbReference>
<dbReference type="CDD" id="cd01949">
    <property type="entry name" value="GGDEF"/>
    <property type="match status" value="1"/>
</dbReference>
<sequence>MKRFLSLPKKVVLLLLVLLLALSAAMSTLWLQKTNEDFLLAQKEIRQQNQGQFLLLNQMFRNRIESWVELLVQLHQNEPNQISALAKTLESKYDFLQFNLQVEGLWLFESDGTLAFKSQDDTPPHILSDVKKAFDQQSSIKSTYCDNTCTEVMSIPILENNGSMSVFSLSIGLIDTLAFLNQSTQATLAVVHSPARAEIYKAKNLYIRGPLAKRQHEFVSHLIESFPDDLTLNTLLLEGTQLDVDQQTYFVALIPMTTANSDSDYVLSAHDITPIILAHRSYQKRIIITAAAVFVGALLLFYIMTNSIRKRLVLLASRLPLLAQRDYSQFAQQNQVAKHYFRDELDTLNDSAQELADRLALLDQEVLTKTSELERMAMYDHLTQLPNRNMLLLRLKQAVAKLQRRKGLVVLLLFDLDDFKKVNDSHGHSVGDDLLSEAAVRFQSVVRTSDLACRLGGDEFAIMLEDIDSIDGAIKVADKLLERFRSPINVGRLRFYVSTSIGLAFTESSETDVAELIRCSDIAMYQAKSLGGNSYQIFDESMSQRAIDKVALEDEARGALVNDNFSFALQPQIELDTGKLVGFEALLRWEHPERGFVSPGYFIPILESTEFMLTLGYWCIESAFKLLKKFNTYGYPNLKIAINLAGIQFLDPDLIPYLEEKIKDTKLKPELLELELTERTLVSDVEKTTAIMQQLIDKGFIISIDDFGTGYSSLSYLKRMPAHYIKIDQAFIDGMVNNDADKQIVNSTVAMVQNLNMQVIAEGIEQQIQVDMLKDIGCDMAQGYFIARPIPEAILFDELEKYCSDGIWQYPKPGN</sequence>
<dbReference type="SMART" id="SM00052">
    <property type="entry name" value="EAL"/>
    <property type="match status" value="1"/>
</dbReference>
<organism evidence="4 5">
    <name type="scientific">Aliiglaciecola litoralis</name>
    <dbReference type="NCBI Taxonomy" id="582857"/>
    <lineage>
        <taxon>Bacteria</taxon>
        <taxon>Pseudomonadati</taxon>
        <taxon>Pseudomonadota</taxon>
        <taxon>Gammaproteobacteria</taxon>
        <taxon>Alteromonadales</taxon>
        <taxon>Alteromonadaceae</taxon>
        <taxon>Aliiglaciecola</taxon>
    </lineage>
</organism>
<dbReference type="InterPro" id="IPR000160">
    <property type="entry name" value="GGDEF_dom"/>
</dbReference>
<evidence type="ECO:0000259" key="3">
    <source>
        <dbReference type="PROSITE" id="PS50887"/>
    </source>
</evidence>
<keyword evidence="1" id="KW-0472">Membrane</keyword>
<dbReference type="Gene3D" id="3.20.20.450">
    <property type="entry name" value="EAL domain"/>
    <property type="match status" value="1"/>
</dbReference>
<dbReference type="EMBL" id="BAAAFD010000004">
    <property type="protein sequence ID" value="GAA0856190.1"/>
    <property type="molecule type" value="Genomic_DNA"/>
</dbReference>
<keyword evidence="1" id="KW-1133">Transmembrane helix</keyword>
<dbReference type="CDD" id="cd01948">
    <property type="entry name" value="EAL"/>
    <property type="match status" value="1"/>
</dbReference>
<feature type="transmembrane region" description="Helical" evidence="1">
    <location>
        <begin position="286"/>
        <end position="304"/>
    </location>
</feature>
<dbReference type="PROSITE" id="PS50883">
    <property type="entry name" value="EAL"/>
    <property type="match status" value="1"/>
</dbReference>
<reference evidence="5" key="1">
    <citation type="journal article" date="2019" name="Int. J. Syst. Evol. Microbiol.">
        <title>The Global Catalogue of Microorganisms (GCM) 10K type strain sequencing project: providing services to taxonomists for standard genome sequencing and annotation.</title>
        <authorList>
            <consortium name="The Broad Institute Genomics Platform"/>
            <consortium name="The Broad Institute Genome Sequencing Center for Infectious Disease"/>
            <person name="Wu L."/>
            <person name="Ma J."/>
        </authorList>
    </citation>
    <scope>NUCLEOTIDE SEQUENCE [LARGE SCALE GENOMIC DNA]</scope>
    <source>
        <strain evidence="5">JCM 15896</strain>
    </source>
</reference>
<gene>
    <name evidence="4" type="ORF">GCM10009114_17210</name>
</gene>
<evidence type="ECO:0000313" key="5">
    <source>
        <dbReference type="Proteomes" id="UP001500359"/>
    </source>
</evidence>
<protein>
    <recommendedName>
        <fullName evidence="6">Diguanylate cyclase (GGDEF) domain-containing protein</fullName>
    </recommendedName>
</protein>
<dbReference type="Pfam" id="PF00563">
    <property type="entry name" value="EAL"/>
    <property type="match status" value="1"/>
</dbReference>
<keyword evidence="1" id="KW-0812">Transmembrane</keyword>
<dbReference type="PROSITE" id="PS50887">
    <property type="entry name" value="GGDEF"/>
    <property type="match status" value="1"/>
</dbReference>
<accession>A0ABP3WSM1</accession>
<feature type="domain" description="GGDEF" evidence="3">
    <location>
        <begin position="407"/>
        <end position="540"/>
    </location>
</feature>
<dbReference type="SUPFAM" id="SSF141868">
    <property type="entry name" value="EAL domain-like"/>
    <property type="match status" value="1"/>
</dbReference>
<dbReference type="PANTHER" id="PTHR33121:SF70">
    <property type="entry name" value="SIGNALING PROTEIN YKOW"/>
    <property type="match status" value="1"/>
</dbReference>
<evidence type="ECO:0008006" key="6">
    <source>
        <dbReference type="Google" id="ProtNLM"/>
    </source>
</evidence>
<evidence type="ECO:0000259" key="2">
    <source>
        <dbReference type="PROSITE" id="PS50883"/>
    </source>
</evidence>
<feature type="domain" description="EAL" evidence="2">
    <location>
        <begin position="549"/>
        <end position="803"/>
    </location>
</feature>
<keyword evidence="5" id="KW-1185">Reference proteome</keyword>
<dbReference type="PANTHER" id="PTHR33121">
    <property type="entry name" value="CYCLIC DI-GMP PHOSPHODIESTERASE PDEF"/>
    <property type="match status" value="1"/>
</dbReference>
<dbReference type="Gene3D" id="6.10.340.10">
    <property type="match status" value="1"/>
</dbReference>
<dbReference type="Proteomes" id="UP001500359">
    <property type="component" value="Unassembled WGS sequence"/>
</dbReference>
<evidence type="ECO:0000256" key="1">
    <source>
        <dbReference type="SAM" id="Phobius"/>
    </source>
</evidence>
<dbReference type="InterPro" id="IPR035919">
    <property type="entry name" value="EAL_sf"/>
</dbReference>
<proteinExistence type="predicted"/>
<dbReference type="NCBIfam" id="TIGR00254">
    <property type="entry name" value="GGDEF"/>
    <property type="match status" value="1"/>
</dbReference>
<dbReference type="Gene3D" id="3.30.70.270">
    <property type="match status" value="1"/>
</dbReference>
<evidence type="ECO:0000313" key="4">
    <source>
        <dbReference type="EMBL" id="GAA0856190.1"/>
    </source>
</evidence>